<sequence>MPLSYMMTRLKSKGLVAIDWSDYFLRIVVLRKKNQGYELIAADSAELEHGMIENGQIVDFAEVAESLLGLLKRNKIKHKQAAFVINGANVISKRLRFDEGLTEAQIHDEIVIDFNKHVSYPPEETFYDFEVQKKEENTNSSKQEVLFIAAHKDQIGQYEQLAKICRLHLEIIDIDNYVLQRFVEIFYPEEKQDCWALICLNFKRFKLHILDENQIYLSEQKTISAGLSEAEYLNALNAWLMRNMQMFEVSNRGKKPQKIVLYGDRVEIDNIIASFKDMMQLDVMVLDPFAHLGNPQAAANITHKASYLLTIALATRPEVN</sequence>
<dbReference type="InterPro" id="IPR005883">
    <property type="entry name" value="PilM"/>
</dbReference>
<organism evidence="1 2">
    <name type="scientific">Cysteiniphilum litorale</name>
    <dbReference type="NCBI Taxonomy" id="2056700"/>
    <lineage>
        <taxon>Bacteria</taxon>
        <taxon>Pseudomonadati</taxon>
        <taxon>Pseudomonadota</taxon>
        <taxon>Gammaproteobacteria</taxon>
        <taxon>Thiotrichales</taxon>
        <taxon>Fastidiosibacteraceae</taxon>
        <taxon>Cysteiniphilum</taxon>
    </lineage>
</organism>
<dbReference type="Pfam" id="PF11104">
    <property type="entry name" value="PilM_2"/>
    <property type="match status" value="1"/>
</dbReference>
<comment type="caution">
    <text evidence="1">The sequence shown here is derived from an EMBL/GenBank/DDBJ whole genome shotgun (WGS) entry which is preliminary data.</text>
</comment>
<dbReference type="EMBL" id="BMJS01000017">
    <property type="protein sequence ID" value="GGF99719.1"/>
    <property type="molecule type" value="Genomic_DNA"/>
</dbReference>
<proteinExistence type="predicted"/>
<reference evidence="1" key="1">
    <citation type="journal article" date="2014" name="Int. J. Syst. Evol. Microbiol.">
        <title>Complete genome sequence of Corynebacterium casei LMG S-19264T (=DSM 44701T), isolated from a smear-ripened cheese.</title>
        <authorList>
            <consortium name="US DOE Joint Genome Institute (JGI-PGF)"/>
            <person name="Walter F."/>
            <person name="Albersmeier A."/>
            <person name="Kalinowski J."/>
            <person name="Ruckert C."/>
        </authorList>
    </citation>
    <scope>NUCLEOTIDE SEQUENCE</scope>
    <source>
        <strain evidence="1">CGMCC 1.15758</strain>
    </source>
</reference>
<protein>
    <recommendedName>
        <fullName evidence="3">Pilus assembly protein PilM</fullName>
    </recommendedName>
</protein>
<accession>A0A8J2Z4R5</accession>
<reference evidence="1" key="2">
    <citation type="submission" date="2020-09" db="EMBL/GenBank/DDBJ databases">
        <authorList>
            <person name="Sun Q."/>
            <person name="Zhou Y."/>
        </authorList>
    </citation>
    <scope>NUCLEOTIDE SEQUENCE</scope>
    <source>
        <strain evidence="1">CGMCC 1.15758</strain>
    </source>
</reference>
<dbReference type="Gene3D" id="3.30.420.40">
    <property type="match status" value="1"/>
</dbReference>
<evidence type="ECO:0000313" key="2">
    <source>
        <dbReference type="Proteomes" id="UP000636949"/>
    </source>
</evidence>
<evidence type="ECO:0008006" key="3">
    <source>
        <dbReference type="Google" id="ProtNLM"/>
    </source>
</evidence>
<gene>
    <name evidence="1" type="ORF">GCM10010995_16280</name>
</gene>
<keyword evidence="2" id="KW-1185">Reference proteome</keyword>
<evidence type="ECO:0000313" key="1">
    <source>
        <dbReference type="EMBL" id="GGF99719.1"/>
    </source>
</evidence>
<dbReference type="PANTHER" id="PTHR32432">
    <property type="entry name" value="CELL DIVISION PROTEIN FTSA-RELATED"/>
    <property type="match status" value="1"/>
</dbReference>
<dbReference type="OrthoDB" id="9773403at2"/>
<dbReference type="InterPro" id="IPR050696">
    <property type="entry name" value="FtsA/MreB"/>
</dbReference>
<dbReference type="PANTHER" id="PTHR32432:SF3">
    <property type="entry name" value="ETHANOLAMINE UTILIZATION PROTEIN EUTJ"/>
    <property type="match status" value="1"/>
</dbReference>
<dbReference type="Proteomes" id="UP000636949">
    <property type="component" value="Unassembled WGS sequence"/>
</dbReference>
<dbReference type="AlphaFoldDB" id="A0A8J2Z4R5"/>
<dbReference type="RefSeq" id="WP_157968261.1">
    <property type="nucleotide sequence ID" value="NZ_BMJS01000017.1"/>
</dbReference>
<name>A0A8J2Z4R5_9GAMM</name>